<reference evidence="2" key="1">
    <citation type="submission" date="2021-12" db="EMBL/GenBank/DDBJ databases">
        <authorList>
            <person name="Rodrigo-Torres L."/>
            <person name="Arahal R. D."/>
            <person name="Lucena T."/>
        </authorList>
    </citation>
    <scope>NUCLEOTIDE SEQUENCE</scope>
    <source>
        <strain evidence="2">CECT 8267</strain>
    </source>
</reference>
<evidence type="ECO:0000256" key="1">
    <source>
        <dbReference type="SAM" id="SignalP"/>
    </source>
</evidence>
<organism evidence="2 3">
    <name type="scientific">Sinobacterium norvegicum</name>
    <dbReference type="NCBI Taxonomy" id="1641715"/>
    <lineage>
        <taxon>Bacteria</taxon>
        <taxon>Pseudomonadati</taxon>
        <taxon>Pseudomonadota</taxon>
        <taxon>Gammaproteobacteria</taxon>
        <taxon>Cellvibrionales</taxon>
        <taxon>Spongiibacteraceae</taxon>
        <taxon>Sinobacterium</taxon>
    </lineage>
</organism>
<keyword evidence="3" id="KW-1185">Reference proteome</keyword>
<comment type="caution">
    <text evidence="2">The sequence shown here is derived from an EMBL/GenBank/DDBJ whole genome shotgun (WGS) entry which is preliminary data.</text>
</comment>
<evidence type="ECO:0000313" key="2">
    <source>
        <dbReference type="EMBL" id="CAH0991943.1"/>
    </source>
</evidence>
<evidence type="ECO:0000313" key="3">
    <source>
        <dbReference type="Proteomes" id="UP000838100"/>
    </source>
</evidence>
<protein>
    <submittedName>
        <fullName evidence="2">Uncharacterized protein</fullName>
    </submittedName>
</protein>
<sequence>MNAKLTLAALAATSLIALPALANDNSTAKGQVDINATISPMISITIDQDTIDLSPSGIDGDVVQSTSFCVATNNAGQYKMAISDDTNGATDFALFNSEKGENLSYSVGVIDGAAATDPTDVTKGVDTVMTGGNTLGNCDGGETTGTISYTLASDAYNSASIGEYTATSIVTVTAE</sequence>
<feature type="signal peptide" evidence="1">
    <location>
        <begin position="1"/>
        <end position="22"/>
    </location>
</feature>
<proteinExistence type="predicted"/>
<dbReference type="Proteomes" id="UP000838100">
    <property type="component" value="Unassembled WGS sequence"/>
</dbReference>
<name>A0ABN8EJU3_9GAMM</name>
<feature type="chain" id="PRO_5045556876" evidence="1">
    <location>
        <begin position="23"/>
        <end position="175"/>
    </location>
</feature>
<gene>
    <name evidence="2" type="ORF">SIN8267_02058</name>
</gene>
<accession>A0ABN8EJU3</accession>
<dbReference type="EMBL" id="CAKLPX010000002">
    <property type="protein sequence ID" value="CAH0991943.1"/>
    <property type="molecule type" value="Genomic_DNA"/>
</dbReference>
<keyword evidence="1" id="KW-0732">Signal</keyword>
<dbReference type="RefSeq" id="WP_237444642.1">
    <property type="nucleotide sequence ID" value="NZ_CAKLPX010000002.1"/>
</dbReference>